<reference evidence="2 3" key="1">
    <citation type="journal article" date="2019" name="Int. J. Syst. Evol. Microbiol.">
        <title>The Global Catalogue of Microorganisms (GCM) 10K type strain sequencing project: providing services to taxonomists for standard genome sequencing and annotation.</title>
        <authorList>
            <consortium name="The Broad Institute Genomics Platform"/>
            <consortium name="The Broad Institute Genome Sequencing Center for Infectious Disease"/>
            <person name="Wu L."/>
            <person name="Ma J."/>
        </authorList>
    </citation>
    <scope>NUCLEOTIDE SEQUENCE [LARGE SCALE GENOMIC DNA]</scope>
    <source>
        <strain evidence="2 3">JCM 14545</strain>
    </source>
</reference>
<organism evidence="2 3">
    <name type="scientific">Amycolatopsis minnesotensis</name>
    <dbReference type="NCBI Taxonomy" id="337894"/>
    <lineage>
        <taxon>Bacteria</taxon>
        <taxon>Bacillati</taxon>
        <taxon>Actinomycetota</taxon>
        <taxon>Actinomycetes</taxon>
        <taxon>Pseudonocardiales</taxon>
        <taxon>Pseudonocardiaceae</taxon>
        <taxon>Amycolatopsis</taxon>
    </lineage>
</organism>
<sequence length="558" mass="57868">MSSARRRASTTVTVMAAASLAVSLSSTPALAAVPLPSTLAAVPLPSTVTAGALPTPQTDGIVFSVAVVGNTVYAGGRFTKARPAGVAPGGAGEVVRHNLLAFDLTTGALLPWAPIVSASTTVTNNPGPYCTQTGTSAWICDSVFRIKGSPDGKSVYVVGDFDKVDGQWRSRVARFDTASGALDPNFKPTVAGRIRGISVTPDTVYLGGGFNAVNGTPRTRLAAVGLDGALKPWAPAVDAEVFTLLAAPAQGRVLVGGAFDTVNGTRRHGITAVDATSGVNVAWGLKTPGTETVTDIETDGNGVAYFGAYDYAGGSTRLEGRTAVDIATGLPKWFDGCYGDTQAVTVSNGVVYSASHTHDCVAINGNPDSRPAYYRLVAESAAATGKATVNSNMVRVGDPVPEMLPWFPNTNGGPDTSVWKDGPWAIDSNSQYVVVGGEFTTVSGKPQQSLTRFAARGVPGAVNNGPQQALMKAPSLSKNNGNPVISWGSTWDAQNSDVTYQVFRTGTAEPIYTVTQRSRPWELPKLSFTDRQVTGGTYRIKATDADGTVASSPTSTIN</sequence>
<keyword evidence="3" id="KW-1185">Reference proteome</keyword>
<accession>A0ABN2S4A1</accession>
<dbReference type="SUPFAM" id="SSF50998">
    <property type="entry name" value="Quinoprotein alcohol dehydrogenase-like"/>
    <property type="match status" value="1"/>
</dbReference>
<gene>
    <name evidence="2" type="ORF">GCM10009754_64690</name>
</gene>
<dbReference type="InterPro" id="IPR013431">
    <property type="entry name" value="Delta_60_rpt"/>
</dbReference>
<dbReference type="Pfam" id="PF17164">
    <property type="entry name" value="DUF5122"/>
    <property type="match status" value="1"/>
</dbReference>
<protein>
    <recommendedName>
        <fullName evidence="4">Fibronectin type-III domain-containing protein</fullName>
    </recommendedName>
</protein>
<comment type="caution">
    <text evidence="2">The sequence shown here is derived from an EMBL/GenBank/DDBJ whole genome shotgun (WGS) entry which is preliminary data.</text>
</comment>
<dbReference type="Proteomes" id="UP001501116">
    <property type="component" value="Unassembled WGS sequence"/>
</dbReference>
<evidence type="ECO:0000313" key="2">
    <source>
        <dbReference type="EMBL" id="GAA1979483.1"/>
    </source>
</evidence>
<evidence type="ECO:0008006" key="4">
    <source>
        <dbReference type="Google" id="ProtNLM"/>
    </source>
</evidence>
<name>A0ABN2S4A1_9PSEU</name>
<proteinExistence type="predicted"/>
<feature type="signal peptide" evidence="1">
    <location>
        <begin position="1"/>
        <end position="31"/>
    </location>
</feature>
<evidence type="ECO:0000256" key="1">
    <source>
        <dbReference type="SAM" id="SignalP"/>
    </source>
</evidence>
<evidence type="ECO:0000313" key="3">
    <source>
        <dbReference type="Proteomes" id="UP001501116"/>
    </source>
</evidence>
<dbReference type="RefSeq" id="WP_344427611.1">
    <property type="nucleotide sequence ID" value="NZ_BAAANN010000031.1"/>
</dbReference>
<dbReference type="InterPro" id="IPR011047">
    <property type="entry name" value="Quinoprotein_ADH-like_sf"/>
</dbReference>
<dbReference type="EMBL" id="BAAANN010000031">
    <property type="protein sequence ID" value="GAA1979483.1"/>
    <property type="molecule type" value="Genomic_DNA"/>
</dbReference>
<keyword evidence="1" id="KW-0732">Signal</keyword>
<feature type="chain" id="PRO_5046024044" description="Fibronectin type-III domain-containing protein" evidence="1">
    <location>
        <begin position="32"/>
        <end position="558"/>
    </location>
</feature>